<gene>
    <name evidence="2" type="ORF">FGO68_gene2600</name>
</gene>
<feature type="compositionally biased region" description="Basic and acidic residues" evidence="1">
    <location>
        <begin position="138"/>
        <end position="150"/>
    </location>
</feature>
<dbReference type="EMBL" id="RRYP01001357">
    <property type="protein sequence ID" value="TNV86049.1"/>
    <property type="molecule type" value="Genomic_DNA"/>
</dbReference>
<keyword evidence="3" id="KW-1185">Reference proteome</keyword>
<organism evidence="2 3">
    <name type="scientific">Halteria grandinella</name>
    <dbReference type="NCBI Taxonomy" id="5974"/>
    <lineage>
        <taxon>Eukaryota</taxon>
        <taxon>Sar</taxon>
        <taxon>Alveolata</taxon>
        <taxon>Ciliophora</taxon>
        <taxon>Intramacronucleata</taxon>
        <taxon>Spirotrichea</taxon>
        <taxon>Stichotrichia</taxon>
        <taxon>Sporadotrichida</taxon>
        <taxon>Halteriidae</taxon>
        <taxon>Halteria</taxon>
    </lineage>
</organism>
<protein>
    <submittedName>
        <fullName evidence="2">Uncharacterized protein</fullName>
    </submittedName>
</protein>
<feature type="compositionally biased region" description="Basic and acidic residues" evidence="1">
    <location>
        <begin position="1143"/>
        <end position="1167"/>
    </location>
</feature>
<proteinExistence type="predicted"/>
<feature type="region of interest" description="Disordered" evidence="1">
    <location>
        <begin position="511"/>
        <end position="540"/>
    </location>
</feature>
<feature type="region of interest" description="Disordered" evidence="1">
    <location>
        <begin position="83"/>
        <end position="114"/>
    </location>
</feature>
<feature type="region of interest" description="Disordered" evidence="1">
    <location>
        <begin position="1"/>
        <end position="27"/>
    </location>
</feature>
<feature type="compositionally biased region" description="Polar residues" evidence="1">
    <location>
        <begin position="445"/>
        <end position="454"/>
    </location>
</feature>
<feature type="compositionally biased region" description="Polar residues" evidence="1">
    <location>
        <begin position="516"/>
        <end position="526"/>
    </location>
</feature>
<feature type="region of interest" description="Disordered" evidence="1">
    <location>
        <begin position="445"/>
        <end position="471"/>
    </location>
</feature>
<feature type="region of interest" description="Disordered" evidence="1">
    <location>
        <begin position="975"/>
        <end position="998"/>
    </location>
</feature>
<feature type="region of interest" description="Disordered" evidence="1">
    <location>
        <begin position="871"/>
        <end position="892"/>
    </location>
</feature>
<feature type="compositionally biased region" description="Basic and acidic residues" evidence="1">
    <location>
        <begin position="1274"/>
        <end position="1286"/>
    </location>
</feature>
<accession>A0A8J8P557</accession>
<feature type="region of interest" description="Disordered" evidence="1">
    <location>
        <begin position="218"/>
        <end position="290"/>
    </location>
</feature>
<feature type="compositionally biased region" description="Polar residues" evidence="1">
    <location>
        <begin position="1257"/>
        <end position="1272"/>
    </location>
</feature>
<feature type="compositionally biased region" description="Polar residues" evidence="1">
    <location>
        <begin position="1229"/>
        <end position="1241"/>
    </location>
</feature>
<feature type="region of interest" description="Disordered" evidence="1">
    <location>
        <begin position="135"/>
        <end position="156"/>
    </location>
</feature>
<sequence>MTSSLPELRVSTTTFNQSSHLTSPPNNPSIFGINNQFPSATNAALSNNIGSILSMDPEYYKYNPKVINNVAFNYQQLAGGLDNERKQKKRYIKQQQNESAENGSSIDQTHTQSNSSIISRMKIPMPLINQGVNSHISYHGDDSDGADHEPPNLVLPKKKMPKLKQSLIVDPSLQGDYYATEQLQPQKNLKKQIQKLPLRQGEVYAAYKGNIIRIKGAGSGTNQTQHQAEDQQVNNDFTTSQYGGQNNKHRRNQSEAYDEDSHFPAHQGTQYHDPNTPILAQSSSTSSKQQIQVHKHKIVVTETTKTTHTEVINSVQILPPGVNAGGGTIGLGTSGKILRQSRNKMDQMGGTGNSQTTSFVVGGELTEDMTTRIKSTSNSSVPKPQGKVKIKIRANVSQSPSQQMEDANSLDGSNGNQAFYQTSQLPAMLYKQQPQSYNMTKNTLLQPLNSTSPNRPVLNDSDSDDPRIRGVSVDPTFAKVKQRAFRLSVKTQENLEQIRKALQQQNLQGLALSPGQKPSNHHANSSIDEDIPPQSAGGLETLQSTKQGHLKGSKQFNIQQIKAIGGNQALLGSTQPSSKLKNILQMSHSNGLAGKTLMPNQSSPALHMLNQPQNNLYTQYKQGQQNMALVNQDKERFRSNTQIVENQGLTQGVILPHIGSQISNSNNNESEIKASFVQSKNIFIDYIKKHIQKFNSKYATDTLKISEVLLDQLDLGGLSCQLNVKVPLPQGLSELQNFDISQMLLNSAVGVVEYLKKVCSIKERQTGSNLSKHQERQNTLKGDRVKVKLVNLQKVPDIVNANQDSIETRSNQNEIYKYQNRTPSQPNSRNIKVEIPQTTEGEEGRINGEKTFDLSNGSSVKISPFRAKKQGNQNMSAKIPPLAPDGTPIDDSKVKGFSKELKNSPNLEDERKDKNKFDFQTLVSSATLPRDDVVHKSLGSFLTESNDNDKSPNVAAADMRSKFFKGNLASARQLESALSGGDGQSADSEAIVEEPQPMSLLARRTQTKKGLKVSPLKVVNEENSDHDQTVTRRGPFKDGFMLSSLEITDVEEQPCPGVQRFTSGKAFFTKVDQTQMLTSNLKLDQVIEQDSVREIDDIPIKPPPAPARPSRKQFDFKLMIPDEINFDEPSNKSPESQVSSPRIRLDKIDSVDAKENTEGKNPLKIDIVDQQIKQSIQPKSENDEESKTTSSLNTKKQLQSKLKAADQMRSSQIQAVQRQIQKQGLLKDYQSSQKKQTQSFATLPPHQKVFKKEMISLKQSSNGGVQSNTSSIVDVDKNASAKKEEINSLFQSETNTPNSRGGYSRAAQQQQKPSQFSKTLK</sequence>
<feature type="compositionally biased region" description="Polar residues" evidence="1">
    <location>
        <begin position="220"/>
        <end position="246"/>
    </location>
</feature>
<dbReference type="Proteomes" id="UP000785679">
    <property type="component" value="Unassembled WGS sequence"/>
</dbReference>
<evidence type="ECO:0000313" key="3">
    <source>
        <dbReference type="Proteomes" id="UP000785679"/>
    </source>
</evidence>
<comment type="caution">
    <text evidence="2">The sequence shown here is derived from an EMBL/GenBank/DDBJ whole genome shotgun (WGS) entry which is preliminary data.</text>
</comment>
<feature type="compositionally biased region" description="Polar residues" evidence="1">
    <location>
        <begin position="97"/>
        <end position="114"/>
    </location>
</feature>
<feature type="compositionally biased region" description="Low complexity" evidence="1">
    <location>
        <begin position="1209"/>
        <end position="1223"/>
    </location>
</feature>
<feature type="compositionally biased region" description="Low complexity" evidence="1">
    <location>
        <begin position="281"/>
        <end position="290"/>
    </location>
</feature>
<feature type="compositionally biased region" description="Polar residues" evidence="1">
    <location>
        <begin position="1288"/>
        <end position="1321"/>
    </location>
</feature>
<feature type="region of interest" description="Disordered" evidence="1">
    <location>
        <begin position="1123"/>
        <end position="1321"/>
    </location>
</feature>
<evidence type="ECO:0000256" key="1">
    <source>
        <dbReference type="SAM" id="MobiDB-lite"/>
    </source>
</evidence>
<feature type="region of interest" description="Disordered" evidence="1">
    <location>
        <begin position="396"/>
        <end position="418"/>
    </location>
</feature>
<evidence type="ECO:0000313" key="2">
    <source>
        <dbReference type="EMBL" id="TNV86049.1"/>
    </source>
</evidence>
<name>A0A8J8P557_HALGN</name>
<feature type="compositionally biased region" description="Polar residues" evidence="1">
    <location>
        <begin position="1131"/>
        <end position="1140"/>
    </location>
</feature>
<reference evidence="2" key="1">
    <citation type="submission" date="2019-06" db="EMBL/GenBank/DDBJ databases">
        <authorList>
            <person name="Zheng W."/>
        </authorList>
    </citation>
    <scope>NUCLEOTIDE SEQUENCE</scope>
    <source>
        <strain evidence="2">QDHG01</strain>
    </source>
</reference>
<feature type="compositionally biased region" description="Polar residues" evidence="1">
    <location>
        <begin position="1188"/>
        <end position="1200"/>
    </location>
</feature>